<evidence type="ECO:0000256" key="3">
    <source>
        <dbReference type="ARBA" id="ARBA00023163"/>
    </source>
</evidence>
<dbReference type="Pfam" id="PF00196">
    <property type="entry name" value="GerE"/>
    <property type="match status" value="1"/>
</dbReference>
<dbReference type="SMART" id="SM00421">
    <property type="entry name" value="HTH_LUXR"/>
    <property type="match status" value="1"/>
</dbReference>
<keyword evidence="6" id="KW-1185">Reference proteome</keyword>
<keyword evidence="3" id="KW-0804">Transcription</keyword>
<evidence type="ECO:0000256" key="2">
    <source>
        <dbReference type="ARBA" id="ARBA00023125"/>
    </source>
</evidence>
<dbReference type="Proteomes" id="UP000741013">
    <property type="component" value="Unassembled WGS sequence"/>
</dbReference>
<dbReference type="PANTHER" id="PTHR44688:SF16">
    <property type="entry name" value="DNA-BINDING TRANSCRIPTIONAL ACTIVATOR DEVR_DOSR"/>
    <property type="match status" value="1"/>
</dbReference>
<evidence type="ECO:0000259" key="4">
    <source>
        <dbReference type="PROSITE" id="PS50043"/>
    </source>
</evidence>
<keyword evidence="1" id="KW-0805">Transcription regulation</keyword>
<dbReference type="CDD" id="cd06170">
    <property type="entry name" value="LuxR_C_like"/>
    <property type="match status" value="1"/>
</dbReference>
<evidence type="ECO:0000313" key="6">
    <source>
        <dbReference type="Proteomes" id="UP000741013"/>
    </source>
</evidence>
<dbReference type="PROSITE" id="PS50043">
    <property type="entry name" value="HTH_LUXR_2"/>
    <property type="match status" value="1"/>
</dbReference>
<organism evidence="5 6">
    <name type="scientific">Amycolatopsis magusensis</name>
    <dbReference type="NCBI Taxonomy" id="882444"/>
    <lineage>
        <taxon>Bacteria</taxon>
        <taxon>Bacillati</taxon>
        <taxon>Actinomycetota</taxon>
        <taxon>Actinomycetes</taxon>
        <taxon>Pseudonocardiales</taxon>
        <taxon>Pseudonocardiaceae</taxon>
        <taxon>Amycolatopsis</taxon>
    </lineage>
</organism>
<protein>
    <submittedName>
        <fullName evidence="5">DNA-binding NarL/FixJ family response regulator</fullName>
    </submittedName>
</protein>
<sequence>MTSSLPTSRIPAPPGKPALRAVPSPVRVTVLAADPFVLAGVSGELKAKPGVHLVDAQADVVVAVPDGTRKLHEVLAGIDPRARVVLVADDPRPAELLTAVEHGLAVLLPRQEATTARLLHAINDAYQGRGALPAEQLGELLKGVTRLQREVLEPRDLTLSGLSRRETDVLRLLAEGRDTAEIAAEMAYSERTVKNILHGLLTRLDLRNRTHAVAHALRLGLI</sequence>
<accession>A0ABS4PU81</accession>
<dbReference type="RefSeq" id="WP_372444061.1">
    <property type="nucleotide sequence ID" value="NZ_JAGGMS010000001.1"/>
</dbReference>
<dbReference type="PRINTS" id="PR00038">
    <property type="entry name" value="HTHLUXR"/>
</dbReference>
<gene>
    <name evidence="5" type="ORF">JOM49_004518</name>
</gene>
<evidence type="ECO:0000256" key="1">
    <source>
        <dbReference type="ARBA" id="ARBA00023015"/>
    </source>
</evidence>
<dbReference type="EMBL" id="JAGGMS010000001">
    <property type="protein sequence ID" value="MBP2182992.1"/>
    <property type="molecule type" value="Genomic_DNA"/>
</dbReference>
<feature type="domain" description="HTH luxR-type" evidence="4">
    <location>
        <begin position="155"/>
        <end position="220"/>
    </location>
</feature>
<dbReference type="InterPro" id="IPR000792">
    <property type="entry name" value="Tscrpt_reg_LuxR_C"/>
</dbReference>
<dbReference type="Gene3D" id="3.40.50.2300">
    <property type="match status" value="1"/>
</dbReference>
<dbReference type="PANTHER" id="PTHR44688">
    <property type="entry name" value="DNA-BINDING TRANSCRIPTIONAL ACTIVATOR DEVR_DOSR"/>
    <property type="match status" value="1"/>
</dbReference>
<dbReference type="InterPro" id="IPR016032">
    <property type="entry name" value="Sig_transdc_resp-reg_C-effctor"/>
</dbReference>
<evidence type="ECO:0000313" key="5">
    <source>
        <dbReference type="EMBL" id="MBP2182992.1"/>
    </source>
</evidence>
<dbReference type="GO" id="GO:0003677">
    <property type="term" value="F:DNA binding"/>
    <property type="evidence" value="ECO:0007669"/>
    <property type="project" value="UniProtKB-KW"/>
</dbReference>
<dbReference type="SUPFAM" id="SSF46894">
    <property type="entry name" value="C-terminal effector domain of the bipartite response regulators"/>
    <property type="match status" value="1"/>
</dbReference>
<comment type="caution">
    <text evidence="5">The sequence shown here is derived from an EMBL/GenBank/DDBJ whole genome shotgun (WGS) entry which is preliminary data.</text>
</comment>
<name>A0ABS4PU81_9PSEU</name>
<keyword evidence="2 5" id="KW-0238">DNA-binding</keyword>
<reference evidence="5 6" key="1">
    <citation type="submission" date="2021-03" db="EMBL/GenBank/DDBJ databases">
        <title>Sequencing the genomes of 1000 actinobacteria strains.</title>
        <authorList>
            <person name="Klenk H.-P."/>
        </authorList>
    </citation>
    <scope>NUCLEOTIDE SEQUENCE [LARGE SCALE GENOMIC DNA]</scope>
    <source>
        <strain evidence="5 6">DSM 45510</strain>
    </source>
</reference>
<proteinExistence type="predicted"/>